<organism evidence="2 3">
    <name type="scientific">Kribbella antiqua</name>
    <dbReference type="NCBI Taxonomy" id="2512217"/>
    <lineage>
        <taxon>Bacteria</taxon>
        <taxon>Bacillati</taxon>
        <taxon>Actinomycetota</taxon>
        <taxon>Actinomycetes</taxon>
        <taxon>Propionibacteriales</taxon>
        <taxon>Kribbellaceae</taxon>
        <taxon>Kribbella</taxon>
    </lineage>
</organism>
<dbReference type="AlphaFoldDB" id="A0A4R2IVK8"/>
<evidence type="ECO:0000313" key="2">
    <source>
        <dbReference type="EMBL" id="TCO48406.1"/>
    </source>
</evidence>
<keyword evidence="3" id="KW-1185">Reference proteome</keyword>
<proteinExistence type="predicted"/>
<accession>A0A4R2IVK8</accession>
<name>A0A4R2IVK8_9ACTN</name>
<dbReference type="EMBL" id="SLWR01000004">
    <property type="protein sequence ID" value="TCO48406.1"/>
    <property type="molecule type" value="Genomic_DNA"/>
</dbReference>
<protein>
    <submittedName>
        <fullName evidence="2">Uncharacterized protein</fullName>
    </submittedName>
</protein>
<dbReference type="RefSeq" id="WP_132148256.1">
    <property type="nucleotide sequence ID" value="NZ_SLWR01000004.1"/>
</dbReference>
<keyword evidence="1" id="KW-1133">Transmembrane helix</keyword>
<sequence length="155" mass="17157">MPHIDQTTVNVIIGALIPTVAALFATRTALRDVGLRRDLEVTRRFVELVGVVDGRPIDRDRKDVGVVDQVASIFLLVGLANRYRWLKPATLSVLDQFGHRPHLREAAQVARDRISWTPLDRLTLGKRSATLALIQIQVSEEPPGEPALPSTSSDH</sequence>
<keyword evidence="1" id="KW-0472">Membrane</keyword>
<reference evidence="2 3" key="1">
    <citation type="journal article" date="2015" name="Stand. Genomic Sci.">
        <title>Genomic Encyclopedia of Bacterial and Archaeal Type Strains, Phase III: the genomes of soil and plant-associated and newly described type strains.</title>
        <authorList>
            <person name="Whitman W.B."/>
            <person name="Woyke T."/>
            <person name="Klenk H.P."/>
            <person name="Zhou Y."/>
            <person name="Lilburn T.G."/>
            <person name="Beck B.J."/>
            <person name="De Vos P."/>
            <person name="Vandamme P."/>
            <person name="Eisen J.A."/>
            <person name="Garrity G."/>
            <person name="Hugenholtz P."/>
            <person name="Kyrpides N.C."/>
        </authorList>
    </citation>
    <scope>NUCLEOTIDE SEQUENCE [LARGE SCALE GENOMIC DNA]</scope>
    <source>
        <strain evidence="2 3">VKM Ac-2541</strain>
    </source>
</reference>
<dbReference type="Proteomes" id="UP000295573">
    <property type="component" value="Unassembled WGS sequence"/>
</dbReference>
<evidence type="ECO:0000313" key="3">
    <source>
        <dbReference type="Proteomes" id="UP000295573"/>
    </source>
</evidence>
<comment type="caution">
    <text evidence="2">The sequence shown here is derived from an EMBL/GenBank/DDBJ whole genome shotgun (WGS) entry which is preliminary data.</text>
</comment>
<gene>
    <name evidence="2" type="ORF">EV646_104224</name>
</gene>
<feature type="transmembrane region" description="Helical" evidence="1">
    <location>
        <begin position="12"/>
        <end position="30"/>
    </location>
</feature>
<keyword evidence="1" id="KW-0812">Transmembrane</keyword>
<evidence type="ECO:0000256" key="1">
    <source>
        <dbReference type="SAM" id="Phobius"/>
    </source>
</evidence>